<feature type="transmembrane region" description="Helical" evidence="1">
    <location>
        <begin position="270"/>
        <end position="293"/>
    </location>
</feature>
<organism evidence="2 3">
    <name type="scientific">Fusobacterium necrophorum DJ-2</name>
    <dbReference type="NCBI Taxonomy" id="1441737"/>
    <lineage>
        <taxon>Bacteria</taxon>
        <taxon>Fusobacteriati</taxon>
        <taxon>Fusobacteriota</taxon>
        <taxon>Fusobacteriia</taxon>
        <taxon>Fusobacteriales</taxon>
        <taxon>Fusobacteriaceae</taxon>
        <taxon>Fusobacterium</taxon>
    </lineage>
</organism>
<reference evidence="2 3" key="1">
    <citation type="submission" date="2014-01" db="EMBL/GenBank/DDBJ databases">
        <title>Comparative genomics of Fusobacterium necrophorum wild isolates.</title>
        <authorList>
            <person name="Kittichotirat W."/>
            <person name="Bumgarner R.E."/>
            <person name="Lawrence P."/>
        </authorList>
    </citation>
    <scope>NUCLEOTIDE SEQUENCE [LARGE SCALE GENOMIC DNA]</scope>
    <source>
        <strain evidence="2 3">DJ-2</strain>
    </source>
</reference>
<feature type="transmembrane region" description="Helical" evidence="1">
    <location>
        <begin position="45"/>
        <end position="65"/>
    </location>
</feature>
<evidence type="ECO:0008006" key="4">
    <source>
        <dbReference type="Google" id="ProtNLM"/>
    </source>
</evidence>
<dbReference type="Proteomes" id="UP000027058">
    <property type="component" value="Unassembled WGS sequence"/>
</dbReference>
<proteinExistence type="predicted"/>
<evidence type="ECO:0000313" key="2">
    <source>
        <dbReference type="EMBL" id="KDE69333.1"/>
    </source>
</evidence>
<feature type="transmembrane region" description="Helical" evidence="1">
    <location>
        <begin position="174"/>
        <end position="197"/>
    </location>
</feature>
<accession>A0AB73C022</accession>
<evidence type="ECO:0000313" key="3">
    <source>
        <dbReference type="Proteomes" id="UP000027058"/>
    </source>
</evidence>
<keyword evidence="1" id="KW-0472">Membrane</keyword>
<feature type="transmembrane region" description="Helical" evidence="1">
    <location>
        <begin position="6"/>
        <end position="24"/>
    </location>
</feature>
<keyword evidence="1" id="KW-0812">Transmembrane</keyword>
<protein>
    <recommendedName>
        <fullName evidence="4">Polymerase</fullName>
    </recommendedName>
</protein>
<gene>
    <name evidence="2" type="ORF">FUSO8_11660</name>
</gene>
<dbReference type="AlphaFoldDB" id="A0AB73C022"/>
<feature type="transmembrane region" description="Helical" evidence="1">
    <location>
        <begin position="71"/>
        <end position="88"/>
    </location>
</feature>
<evidence type="ECO:0000256" key="1">
    <source>
        <dbReference type="SAM" id="Phobius"/>
    </source>
</evidence>
<feature type="transmembrane region" description="Helical" evidence="1">
    <location>
        <begin position="218"/>
        <end position="239"/>
    </location>
</feature>
<feature type="transmembrane region" description="Helical" evidence="1">
    <location>
        <begin position="117"/>
        <end position="136"/>
    </location>
</feature>
<dbReference type="EMBL" id="JAAH01000186">
    <property type="protein sequence ID" value="KDE69333.1"/>
    <property type="molecule type" value="Genomic_DNA"/>
</dbReference>
<comment type="caution">
    <text evidence="2">The sequence shown here is derived from an EMBL/GenBank/DDBJ whole genome shotgun (WGS) entry which is preliminary data.</text>
</comment>
<name>A0AB73C022_9FUSO</name>
<feature type="transmembrane region" description="Helical" evidence="1">
    <location>
        <begin position="345"/>
        <end position="371"/>
    </location>
</feature>
<feature type="transmembrane region" description="Helical" evidence="1">
    <location>
        <begin position="305"/>
        <end position="325"/>
    </location>
</feature>
<keyword evidence="1" id="KW-1133">Transmembrane helix</keyword>
<feature type="transmembrane region" description="Helical" evidence="1">
    <location>
        <begin position="143"/>
        <end position="162"/>
    </location>
</feature>
<sequence>MYKKYFYNSIIFIICFYCFCVWNIDQSYNMDSEFYNKYRIIIENIEFFMRNISYLLLIFFSLFFIKFNYKYNLLYFVSIFLLFDGILLKNKVAFTQSISIVVLKVIIDNYILLSKKFFYRSVYIFSIGSLIQLFLLESSGRRVLSVIDPNYSAYILFLLGVICDHTNHKLLRYIIWFLSLLTYSRNFILGLGIYIILKLSWLKKISSLIVKKIFRDNELYLSIFIFIFILITAKIFLFFSTDVNYRDYSTNTARFFILQDSSNYIRFEQYFAFFKSLIEFPSIFFFGITDIEYHQIPYIKVNPHNALLFLMRNFGVILGFFVYAISNRILFNNKVSKHIDFAISWFFYQSFFLAPYNSFLFLVIGVVIVLYRNEIYRKGVSDIALYQSIKNDT</sequence>